<dbReference type="Pfam" id="PF00017">
    <property type="entry name" value="SH2"/>
    <property type="match status" value="1"/>
</dbReference>
<accession>A0A4W5R095</accession>
<protein>
    <recommendedName>
        <fullName evidence="2">Cytokine-inducible SH2-containing protein</fullName>
    </recommendedName>
</protein>
<evidence type="ECO:0000256" key="3">
    <source>
        <dbReference type="ARBA" id="ARBA00022604"/>
    </source>
</evidence>
<evidence type="ECO:0000259" key="9">
    <source>
        <dbReference type="PROSITE" id="PS50225"/>
    </source>
</evidence>
<dbReference type="GeneTree" id="ENSGT00940000157392"/>
<evidence type="ECO:0000313" key="10">
    <source>
        <dbReference type="Ensembl" id="ENSHHUP00000079393.1"/>
    </source>
</evidence>
<dbReference type="SUPFAM" id="SSF158235">
    <property type="entry name" value="SOCS box-like"/>
    <property type="match status" value="1"/>
</dbReference>
<dbReference type="STRING" id="62062.ENSHHUP00000079393"/>
<evidence type="ECO:0000256" key="1">
    <source>
        <dbReference type="ARBA" id="ARBA00004906"/>
    </source>
</evidence>
<dbReference type="Ensembl" id="ENSHHUT00000081950.1">
    <property type="protein sequence ID" value="ENSHHUP00000079393.1"/>
    <property type="gene ID" value="ENSHHUG00000046281.1"/>
</dbReference>
<name>A0A4W5R095_9TELE</name>
<dbReference type="Proteomes" id="UP000314982">
    <property type="component" value="Unassembled WGS sequence"/>
</dbReference>
<dbReference type="InterPro" id="IPR036860">
    <property type="entry name" value="SH2_dom_sf"/>
</dbReference>
<proteinExistence type="predicted"/>
<evidence type="ECO:0000256" key="7">
    <source>
        <dbReference type="PROSITE-ProRule" id="PRU00191"/>
    </source>
</evidence>
<dbReference type="InterPro" id="IPR035887">
    <property type="entry name" value="CIS_SH2"/>
</dbReference>
<keyword evidence="11" id="KW-1185">Reference proteome</keyword>
<dbReference type="GO" id="GO:0005942">
    <property type="term" value="C:phosphatidylinositol 3-kinase complex"/>
    <property type="evidence" value="ECO:0007669"/>
    <property type="project" value="TreeGrafter"/>
</dbReference>
<dbReference type="FunFam" id="1.10.750.20:FF:000002">
    <property type="entry name" value="Suppressor of cytokine signaling 2"/>
    <property type="match status" value="1"/>
</dbReference>
<dbReference type="InterPro" id="IPR000980">
    <property type="entry name" value="SH2"/>
</dbReference>
<dbReference type="UniPathway" id="UPA00143"/>
<dbReference type="SUPFAM" id="SSF55550">
    <property type="entry name" value="SH2 domain"/>
    <property type="match status" value="1"/>
</dbReference>
<evidence type="ECO:0000256" key="2">
    <source>
        <dbReference type="ARBA" id="ARBA00021548"/>
    </source>
</evidence>
<dbReference type="GO" id="GO:0009968">
    <property type="term" value="P:negative regulation of signal transduction"/>
    <property type="evidence" value="ECO:0007669"/>
    <property type="project" value="UniProtKB-KW"/>
</dbReference>
<dbReference type="PROSITE" id="PS50001">
    <property type="entry name" value="SH2"/>
    <property type="match status" value="1"/>
</dbReference>
<dbReference type="GO" id="GO:0035556">
    <property type="term" value="P:intracellular signal transduction"/>
    <property type="evidence" value="ECO:0007669"/>
    <property type="project" value="InterPro"/>
</dbReference>
<reference evidence="10" key="2">
    <citation type="submission" date="2025-08" db="UniProtKB">
        <authorList>
            <consortium name="Ensembl"/>
        </authorList>
    </citation>
    <scope>IDENTIFICATION</scope>
</reference>
<dbReference type="GO" id="GO:0016567">
    <property type="term" value="P:protein ubiquitination"/>
    <property type="evidence" value="ECO:0007669"/>
    <property type="project" value="UniProtKB-UniPathway"/>
</dbReference>
<comment type="pathway">
    <text evidence="1">Protein modification; protein ubiquitination.</text>
</comment>
<evidence type="ECO:0000256" key="5">
    <source>
        <dbReference type="ARBA" id="ARBA00022786"/>
    </source>
</evidence>
<dbReference type="PANTHER" id="PTHR10155:SF9">
    <property type="entry name" value="CYTOKINE-INDUCIBLE SH2-CONTAINING PROTEIN"/>
    <property type="match status" value="1"/>
</dbReference>
<evidence type="ECO:0000256" key="6">
    <source>
        <dbReference type="ARBA" id="ARBA00022999"/>
    </source>
</evidence>
<reference evidence="10" key="3">
    <citation type="submission" date="2025-09" db="UniProtKB">
        <authorList>
            <consortium name="Ensembl"/>
        </authorList>
    </citation>
    <scope>IDENTIFICATION</scope>
</reference>
<evidence type="ECO:0000256" key="4">
    <source>
        <dbReference type="ARBA" id="ARBA00022700"/>
    </source>
</evidence>
<dbReference type="SMART" id="SM00969">
    <property type="entry name" value="SOCS_box"/>
    <property type="match status" value="1"/>
</dbReference>
<keyword evidence="3" id="KW-0341">Growth regulation</keyword>
<keyword evidence="4" id="KW-0734">Signal transduction inhibitor</keyword>
<reference evidence="11" key="1">
    <citation type="submission" date="2018-06" db="EMBL/GenBank/DDBJ databases">
        <title>Genome assembly of Danube salmon.</title>
        <authorList>
            <person name="Macqueen D.J."/>
            <person name="Gundappa M.K."/>
        </authorList>
    </citation>
    <scope>NUCLEOTIDE SEQUENCE [LARGE SCALE GENOMIC DNA]</scope>
</reference>
<dbReference type="AlphaFoldDB" id="A0A4W5R095"/>
<dbReference type="GO" id="GO:0046854">
    <property type="term" value="P:phosphatidylinositol phosphate biosynthetic process"/>
    <property type="evidence" value="ECO:0007669"/>
    <property type="project" value="TreeGrafter"/>
</dbReference>
<dbReference type="PROSITE" id="PS50225">
    <property type="entry name" value="SOCS"/>
    <property type="match status" value="1"/>
</dbReference>
<dbReference type="Gene3D" id="3.30.505.10">
    <property type="entry name" value="SH2 domain"/>
    <property type="match status" value="1"/>
</dbReference>
<dbReference type="PRINTS" id="PR00401">
    <property type="entry name" value="SH2DOMAIN"/>
</dbReference>
<dbReference type="SMART" id="SM00253">
    <property type="entry name" value="SOCS"/>
    <property type="match status" value="1"/>
</dbReference>
<evidence type="ECO:0000313" key="11">
    <source>
        <dbReference type="Proteomes" id="UP000314982"/>
    </source>
</evidence>
<feature type="domain" description="SOCS box" evidence="9">
    <location>
        <begin position="245"/>
        <end position="291"/>
    </location>
</feature>
<organism evidence="10 11">
    <name type="scientific">Hucho hucho</name>
    <name type="common">huchen</name>
    <dbReference type="NCBI Taxonomy" id="62062"/>
    <lineage>
        <taxon>Eukaryota</taxon>
        <taxon>Metazoa</taxon>
        <taxon>Chordata</taxon>
        <taxon>Craniata</taxon>
        <taxon>Vertebrata</taxon>
        <taxon>Euteleostomi</taxon>
        <taxon>Actinopterygii</taxon>
        <taxon>Neopterygii</taxon>
        <taxon>Teleostei</taxon>
        <taxon>Protacanthopterygii</taxon>
        <taxon>Salmoniformes</taxon>
        <taxon>Salmonidae</taxon>
        <taxon>Salmoninae</taxon>
        <taxon>Hucho</taxon>
    </lineage>
</organism>
<keyword evidence="6 7" id="KW-0727">SH2 domain</keyword>
<dbReference type="InterPro" id="IPR001496">
    <property type="entry name" value="SOCS_box"/>
</dbReference>
<dbReference type="CDD" id="cd10718">
    <property type="entry name" value="SH2_CIS"/>
    <property type="match status" value="1"/>
</dbReference>
<sequence>MIFSGCPPAHYFYFPKHQTQSKLHEQSHPLPPLILFDNIVGWKSQPFCHVYDICFSLHSNYCVIAYSIHALNGQSFPHLRALLPGPPSDMIARTMSSMQQDHGERGGSCQNPAAPLYDSTEDLCCITTTFQYLQNSGWYWGSISASEARDALLKMSTGTFLVRDSSHPLYMLTLSVKTAFGPTNVRIEYIGGRFRLDSSSPGPPHLLSFPDVCSLVQHYVEDPPQPKAKPRPPQPAVKGNAVLLKLLRPLPQAFPSLQHLTRLTINHHTDCPDQLPLPCPLVRYLQDYPFQV</sequence>
<dbReference type="SMART" id="SM00252">
    <property type="entry name" value="SH2"/>
    <property type="match status" value="1"/>
</dbReference>
<evidence type="ECO:0000259" key="8">
    <source>
        <dbReference type="PROSITE" id="PS50001"/>
    </source>
</evidence>
<dbReference type="Gene3D" id="1.10.750.20">
    <property type="entry name" value="SOCS box"/>
    <property type="match status" value="1"/>
</dbReference>
<gene>
    <name evidence="10" type="primary">CISH</name>
</gene>
<feature type="domain" description="SH2" evidence="8">
    <location>
        <begin position="138"/>
        <end position="250"/>
    </location>
</feature>
<dbReference type="InterPro" id="IPR036036">
    <property type="entry name" value="SOCS_box-like_dom_sf"/>
</dbReference>
<dbReference type="Pfam" id="PF07525">
    <property type="entry name" value="SOCS_box"/>
    <property type="match status" value="1"/>
</dbReference>
<dbReference type="GO" id="GO:0046935">
    <property type="term" value="F:1-phosphatidylinositol-3-kinase regulator activity"/>
    <property type="evidence" value="ECO:0007669"/>
    <property type="project" value="TreeGrafter"/>
</dbReference>
<dbReference type="PANTHER" id="PTHR10155">
    <property type="entry name" value="PHOSPHATIDYLINOSITOL 3-KINASE REGULATORY SUBUNIT"/>
    <property type="match status" value="1"/>
</dbReference>
<keyword evidence="5" id="KW-0833">Ubl conjugation pathway</keyword>